<evidence type="ECO:0000256" key="1">
    <source>
        <dbReference type="ARBA" id="ARBA00011063"/>
    </source>
</evidence>
<evidence type="ECO:0000259" key="7">
    <source>
        <dbReference type="SMART" id="SM00226"/>
    </source>
</evidence>
<reference evidence="8 9" key="1">
    <citation type="submission" date="2017-11" db="EMBL/GenBank/DDBJ databases">
        <title>Understudied soil microbes with underappreciated capabilities: Untangling the Clostridium saccharolyticum group.</title>
        <authorList>
            <person name="Leschine S."/>
        </authorList>
    </citation>
    <scope>NUCLEOTIDE SEQUENCE [LARGE SCALE GENOMIC DNA]</scope>
    <source>
        <strain evidence="8 9">18A</strain>
    </source>
</reference>
<evidence type="ECO:0000256" key="4">
    <source>
        <dbReference type="ARBA" id="ARBA00022912"/>
    </source>
</evidence>
<comment type="caution">
    <text evidence="8">The sequence shown here is derived from an EMBL/GenBank/DDBJ whole genome shotgun (WGS) entry which is preliminary data.</text>
</comment>
<evidence type="ECO:0000313" key="9">
    <source>
        <dbReference type="Proteomes" id="UP000231092"/>
    </source>
</evidence>
<keyword evidence="3" id="KW-0378">Hydrolase</keyword>
<feature type="active site" description="Proton donor" evidence="6">
    <location>
        <position position="132"/>
    </location>
</feature>
<dbReference type="SMART" id="SM00226">
    <property type="entry name" value="LMWPc"/>
    <property type="match status" value="1"/>
</dbReference>
<dbReference type="Proteomes" id="UP000231092">
    <property type="component" value="Unassembled WGS sequence"/>
</dbReference>
<evidence type="ECO:0000256" key="2">
    <source>
        <dbReference type="ARBA" id="ARBA00013064"/>
    </source>
</evidence>
<dbReference type="Gene3D" id="3.40.50.2300">
    <property type="match status" value="1"/>
</dbReference>
<protein>
    <recommendedName>
        <fullName evidence="2">protein-tyrosine-phosphatase</fullName>
        <ecNumber evidence="2">3.1.3.48</ecNumber>
    </recommendedName>
</protein>
<feature type="active site" description="Nucleophile" evidence="6">
    <location>
        <position position="17"/>
    </location>
</feature>
<name>A0A2M8Z916_9FIRM</name>
<dbReference type="SUPFAM" id="SSF52788">
    <property type="entry name" value="Phosphotyrosine protein phosphatases I"/>
    <property type="match status" value="1"/>
</dbReference>
<dbReference type="EC" id="3.1.3.48" evidence="2"/>
<dbReference type="PANTHER" id="PTHR11717:SF7">
    <property type="entry name" value="LOW MOLECULAR WEIGHT PHOSPHOTYROSINE PROTEIN PHOSPHATASE"/>
    <property type="match status" value="1"/>
</dbReference>
<dbReference type="InterPro" id="IPR050438">
    <property type="entry name" value="LMW_PTPase"/>
</dbReference>
<evidence type="ECO:0000256" key="3">
    <source>
        <dbReference type="ARBA" id="ARBA00022801"/>
    </source>
</evidence>
<proteinExistence type="inferred from homology"/>
<dbReference type="InterPro" id="IPR036196">
    <property type="entry name" value="Ptyr_pPase_sf"/>
</dbReference>
<evidence type="ECO:0000313" key="8">
    <source>
        <dbReference type="EMBL" id="PJJ29921.1"/>
    </source>
</evidence>
<dbReference type="InterPro" id="IPR017867">
    <property type="entry name" value="Tyr_phospatase_low_mol_wt"/>
</dbReference>
<feature type="domain" description="Phosphotyrosine protein phosphatase I" evidence="7">
    <location>
        <begin position="11"/>
        <end position="156"/>
    </location>
</feature>
<dbReference type="InterPro" id="IPR023485">
    <property type="entry name" value="Ptyr_pPase"/>
</dbReference>
<gene>
    <name evidence="8" type="ORF">H171_3484</name>
</gene>
<evidence type="ECO:0000256" key="5">
    <source>
        <dbReference type="ARBA" id="ARBA00051722"/>
    </source>
</evidence>
<feature type="active site" evidence="6">
    <location>
        <position position="23"/>
    </location>
</feature>
<dbReference type="AlphaFoldDB" id="A0A2M8Z916"/>
<evidence type="ECO:0000256" key="6">
    <source>
        <dbReference type="PIRSR" id="PIRSR617867-1"/>
    </source>
</evidence>
<dbReference type="GO" id="GO:0004725">
    <property type="term" value="F:protein tyrosine phosphatase activity"/>
    <property type="evidence" value="ECO:0007669"/>
    <property type="project" value="UniProtKB-EC"/>
</dbReference>
<dbReference type="PRINTS" id="PR00719">
    <property type="entry name" value="LMWPTPASE"/>
</dbReference>
<comment type="catalytic activity">
    <reaction evidence="5">
        <text>O-phospho-L-tyrosyl-[protein] + H2O = L-tyrosyl-[protein] + phosphate</text>
        <dbReference type="Rhea" id="RHEA:10684"/>
        <dbReference type="Rhea" id="RHEA-COMP:10136"/>
        <dbReference type="Rhea" id="RHEA-COMP:20101"/>
        <dbReference type="ChEBI" id="CHEBI:15377"/>
        <dbReference type="ChEBI" id="CHEBI:43474"/>
        <dbReference type="ChEBI" id="CHEBI:46858"/>
        <dbReference type="ChEBI" id="CHEBI:61978"/>
        <dbReference type="EC" id="3.1.3.48"/>
    </reaction>
</comment>
<comment type="similarity">
    <text evidence="1">Belongs to the low molecular weight phosphotyrosine protein phosphatase family.</text>
</comment>
<organism evidence="8 9">
    <name type="scientific">[Clostridium] celerecrescens 18A</name>
    <dbReference type="NCBI Taxonomy" id="1286362"/>
    <lineage>
        <taxon>Bacteria</taxon>
        <taxon>Bacillati</taxon>
        <taxon>Bacillota</taxon>
        <taxon>Clostridia</taxon>
        <taxon>Lachnospirales</taxon>
        <taxon>Lachnospiraceae</taxon>
        <taxon>Lacrimispora</taxon>
    </lineage>
</organism>
<keyword evidence="4" id="KW-0904">Protein phosphatase</keyword>
<dbReference type="CDD" id="cd16343">
    <property type="entry name" value="LMWPTP"/>
    <property type="match status" value="1"/>
</dbReference>
<sequence>MHTMKRGQDVIRILMVCLGNICRSPMAEFVMKDMIEKEHLGNRFYVASAATSTEEIGNPVHPGTRKKLREYGISTDGKYAVQLSRKDYDKYDYLIGMEQRNVTNMLRILGGDPEGKVRRLLDFSCDPRDIADPWYTGDFNRTYDDVYEGCKALLTYVLEQETEGSYS</sequence>
<dbReference type="PANTHER" id="PTHR11717">
    <property type="entry name" value="LOW MOLECULAR WEIGHT PROTEIN TYROSINE PHOSPHATASE"/>
    <property type="match status" value="1"/>
</dbReference>
<dbReference type="EMBL" id="PGET01000001">
    <property type="protein sequence ID" value="PJJ29921.1"/>
    <property type="molecule type" value="Genomic_DNA"/>
</dbReference>
<dbReference type="Pfam" id="PF01451">
    <property type="entry name" value="LMWPc"/>
    <property type="match status" value="1"/>
</dbReference>
<accession>A0A2M8Z916</accession>